<evidence type="ECO:0000313" key="3">
    <source>
        <dbReference type="Proteomes" id="UP001500831"/>
    </source>
</evidence>
<evidence type="ECO:0000256" key="1">
    <source>
        <dbReference type="SAM" id="MobiDB-lite"/>
    </source>
</evidence>
<organism evidence="2 3">
    <name type="scientific">Streptosporangium fragile</name>
    <dbReference type="NCBI Taxonomy" id="46186"/>
    <lineage>
        <taxon>Bacteria</taxon>
        <taxon>Bacillati</taxon>
        <taxon>Actinomycetota</taxon>
        <taxon>Actinomycetes</taxon>
        <taxon>Streptosporangiales</taxon>
        <taxon>Streptosporangiaceae</taxon>
        <taxon>Streptosporangium</taxon>
    </lineage>
</organism>
<keyword evidence="3" id="KW-1185">Reference proteome</keyword>
<reference evidence="2 3" key="1">
    <citation type="journal article" date="2019" name="Int. J. Syst. Evol. Microbiol.">
        <title>The Global Catalogue of Microorganisms (GCM) 10K type strain sequencing project: providing services to taxonomists for standard genome sequencing and annotation.</title>
        <authorList>
            <consortium name="The Broad Institute Genomics Platform"/>
            <consortium name="The Broad Institute Genome Sequencing Center for Infectious Disease"/>
            <person name="Wu L."/>
            <person name="Ma J."/>
        </authorList>
    </citation>
    <scope>NUCLEOTIDE SEQUENCE [LARGE SCALE GENOMIC DNA]</scope>
    <source>
        <strain evidence="2 3">JCM 6242</strain>
    </source>
</reference>
<gene>
    <name evidence="2" type="ORF">GCM10010517_71100</name>
</gene>
<name>A0ABN3W895_9ACTN</name>
<dbReference type="EMBL" id="BAAAVI010000081">
    <property type="protein sequence ID" value="GAA2904986.1"/>
    <property type="molecule type" value="Genomic_DNA"/>
</dbReference>
<feature type="region of interest" description="Disordered" evidence="1">
    <location>
        <begin position="1"/>
        <end position="33"/>
    </location>
</feature>
<feature type="compositionally biased region" description="Low complexity" evidence="1">
    <location>
        <begin position="1"/>
        <end position="12"/>
    </location>
</feature>
<dbReference type="Proteomes" id="UP001500831">
    <property type="component" value="Unassembled WGS sequence"/>
</dbReference>
<comment type="caution">
    <text evidence="2">The sequence shown here is derived from an EMBL/GenBank/DDBJ whole genome shotgun (WGS) entry which is preliminary data.</text>
</comment>
<proteinExistence type="predicted"/>
<accession>A0ABN3W895</accession>
<protein>
    <submittedName>
        <fullName evidence="2">Uncharacterized protein</fullName>
    </submittedName>
</protein>
<feature type="compositionally biased region" description="Basic and acidic residues" evidence="1">
    <location>
        <begin position="22"/>
        <end position="33"/>
    </location>
</feature>
<evidence type="ECO:0000313" key="2">
    <source>
        <dbReference type="EMBL" id="GAA2904986.1"/>
    </source>
</evidence>
<sequence>MPGENSYSYGTGRYSGPGGRGRPGERLGRLGRPDALRTKNALALGRDDLEWLCQRGVAAFADGFGQQLAISRRGNVREK</sequence>